<dbReference type="eggNOG" id="COG1943">
    <property type="taxonomic scope" value="Bacteria"/>
</dbReference>
<protein>
    <recommendedName>
        <fullName evidence="1">Transposase IS200-like domain-containing protein</fullName>
    </recommendedName>
</protein>
<dbReference type="SMART" id="SM01321">
    <property type="entry name" value="Y1_Tnp"/>
    <property type="match status" value="1"/>
</dbReference>
<feature type="domain" description="Transposase IS200-like" evidence="1">
    <location>
        <begin position="4"/>
        <end position="131"/>
    </location>
</feature>
<dbReference type="KEGG" id="ppn:Palpr_2869"/>
<organism evidence="2 3">
    <name type="scientific">Paludibacter propionicigenes (strain DSM 17365 / JCM 13257 / WB4)</name>
    <dbReference type="NCBI Taxonomy" id="694427"/>
    <lineage>
        <taxon>Bacteria</taxon>
        <taxon>Pseudomonadati</taxon>
        <taxon>Bacteroidota</taxon>
        <taxon>Bacteroidia</taxon>
        <taxon>Bacteroidales</taxon>
        <taxon>Paludibacteraceae</taxon>
        <taxon>Paludibacter</taxon>
    </lineage>
</organism>
<evidence type="ECO:0000313" key="2">
    <source>
        <dbReference type="EMBL" id="ADQ80998.1"/>
    </source>
</evidence>
<dbReference type="AlphaFoldDB" id="E4T8F4"/>
<evidence type="ECO:0000259" key="1">
    <source>
        <dbReference type="SMART" id="SM01321"/>
    </source>
</evidence>
<dbReference type="Proteomes" id="UP000008718">
    <property type="component" value="Chromosome"/>
</dbReference>
<gene>
    <name evidence="2" type="ordered locus">Palpr_2869</name>
</gene>
<name>E4T8F4_PALPW</name>
<reference key="1">
    <citation type="submission" date="2010-11" db="EMBL/GenBank/DDBJ databases">
        <title>The complete genome of Paludibacter propionicigenes DSM 17365.</title>
        <authorList>
            <consortium name="US DOE Joint Genome Institute (JGI-PGF)"/>
            <person name="Lucas S."/>
            <person name="Copeland A."/>
            <person name="Lapidus A."/>
            <person name="Bruce D."/>
            <person name="Goodwin L."/>
            <person name="Pitluck S."/>
            <person name="Kyrpides N."/>
            <person name="Mavromatis K."/>
            <person name="Ivanova N."/>
            <person name="Munk A.C."/>
            <person name="Brettin T."/>
            <person name="Detter J.C."/>
            <person name="Han C."/>
            <person name="Tapia R."/>
            <person name="Land M."/>
            <person name="Hauser L."/>
            <person name="Markowitz V."/>
            <person name="Cheng J.-F."/>
            <person name="Hugenholtz P."/>
            <person name="Woyke T."/>
            <person name="Wu D."/>
            <person name="Gronow S."/>
            <person name="Wellnitz S."/>
            <person name="Brambilla E."/>
            <person name="Klenk H.-P."/>
            <person name="Eisen J.A."/>
        </authorList>
    </citation>
    <scope>NUCLEOTIDE SEQUENCE</scope>
    <source>
        <strain>WB4</strain>
    </source>
</reference>
<keyword evidence="3" id="KW-1185">Reference proteome</keyword>
<dbReference type="SUPFAM" id="SSF143422">
    <property type="entry name" value="Transposase IS200-like"/>
    <property type="match status" value="1"/>
</dbReference>
<proteinExistence type="predicted"/>
<dbReference type="PANTHER" id="PTHR34322">
    <property type="entry name" value="TRANSPOSASE, Y1_TNP DOMAIN-CONTAINING"/>
    <property type="match status" value="1"/>
</dbReference>
<sequence>MYFQEECTYHVYNRSNETLFYNRGNYIFFIQKIRDHLLPFADVLAYCLMPNHFHLILTVKAEGVKFSDKKKREDMQLLPQAIGTMLSSYTQALNKQQGRRGNLFAHNTKAKILNDAKDDYALNCFMYVHQNPILSELVEKIEDWEFSSFPDYIGIRNGTLVNKQLALDIFRLEIDQIYGLTYKILRDKLDEDFL</sequence>
<dbReference type="GO" id="GO:0004803">
    <property type="term" value="F:transposase activity"/>
    <property type="evidence" value="ECO:0007669"/>
    <property type="project" value="InterPro"/>
</dbReference>
<dbReference type="PANTHER" id="PTHR34322:SF2">
    <property type="entry name" value="TRANSPOSASE IS200-LIKE DOMAIN-CONTAINING PROTEIN"/>
    <property type="match status" value="1"/>
</dbReference>
<dbReference type="InterPro" id="IPR002686">
    <property type="entry name" value="Transposase_17"/>
</dbReference>
<dbReference type="GO" id="GO:0006313">
    <property type="term" value="P:DNA transposition"/>
    <property type="evidence" value="ECO:0007669"/>
    <property type="project" value="InterPro"/>
</dbReference>
<dbReference type="InterPro" id="IPR036515">
    <property type="entry name" value="Transposase_17_sf"/>
</dbReference>
<dbReference type="HOGENOM" id="CLU_068226_4_1_10"/>
<evidence type="ECO:0000313" key="3">
    <source>
        <dbReference type="Proteomes" id="UP000008718"/>
    </source>
</evidence>
<dbReference type="EMBL" id="CP002345">
    <property type="protein sequence ID" value="ADQ80998.1"/>
    <property type="molecule type" value="Genomic_DNA"/>
</dbReference>
<dbReference type="GO" id="GO:0003677">
    <property type="term" value="F:DNA binding"/>
    <property type="evidence" value="ECO:0007669"/>
    <property type="project" value="InterPro"/>
</dbReference>
<reference evidence="2 3" key="2">
    <citation type="journal article" date="2011" name="Stand. Genomic Sci.">
        <title>Complete genome sequence of Paludibacter propionicigenes type strain (WB4).</title>
        <authorList>
            <person name="Gronow S."/>
            <person name="Munk C."/>
            <person name="Lapidus A."/>
            <person name="Nolan M."/>
            <person name="Lucas S."/>
            <person name="Hammon N."/>
            <person name="Deshpande S."/>
            <person name="Cheng J.F."/>
            <person name="Tapia R."/>
            <person name="Han C."/>
            <person name="Goodwin L."/>
            <person name="Pitluck S."/>
            <person name="Liolios K."/>
            <person name="Ivanova N."/>
            <person name="Mavromatis K."/>
            <person name="Mikhailova N."/>
            <person name="Pati A."/>
            <person name="Chen A."/>
            <person name="Palaniappan K."/>
            <person name="Land M."/>
            <person name="Hauser L."/>
            <person name="Chang Y.J."/>
            <person name="Jeffries C.D."/>
            <person name="Brambilla E."/>
            <person name="Rohde M."/>
            <person name="Goker M."/>
            <person name="Detter J.C."/>
            <person name="Woyke T."/>
            <person name="Bristow J."/>
            <person name="Eisen J.A."/>
            <person name="Markowitz V."/>
            <person name="Hugenholtz P."/>
            <person name="Kyrpides N.C."/>
            <person name="Klenk H.P."/>
        </authorList>
    </citation>
    <scope>NUCLEOTIDE SEQUENCE [LARGE SCALE GENOMIC DNA]</scope>
    <source>
        <strain evidence="3">DSM 17365 / JCM 13257 / WB4</strain>
    </source>
</reference>
<dbReference type="Gene3D" id="3.30.70.1290">
    <property type="entry name" value="Transposase IS200-like"/>
    <property type="match status" value="1"/>
</dbReference>
<accession>E4T8F4</accession>